<dbReference type="STRING" id="335541.Swol_2277"/>
<protein>
    <submittedName>
        <fullName evidence="1">Uncharacterized protein</fullName>
    </submittedName>
</protein>
<name>Q0AUN6_SYNWW</name>
<evidence type="ECO:0000313" key="1">
    <source>
        <dbReference type="EMBL" id="ABI69568.1"/>
    </source>
</evidence>
<reference evidence="2" key="1">
    <citation type="journal article" date="2010" name="Environ. Microbiol.">
        <title>The genome of Syntrophomonas wolfei: new insights into syntrophic metabolism and biohydrogen production.</title>
        <authorList>
            <person name="Sieber J.R."/>
            <person name="Sims D.R."/>
            <person name="Han C."/>
            <person name="Kim E."/>
            <person name="Lykidis A."/>
            <person name="Lapidus A.L."/>
            <person name="McDonnald E."/>
            <person name="Rohlin L."/>
            <person name="Culley D.E."/>
            <person name="Gunsalus R."/>
            <person name="McInerney M.J."/>
        </authorList>
    </citation>
    <scope>NUCLEOTIDE SEQUENCE [LARGE SCALE GENOMIC DNA]</scope>
    <source>
        <strain evidence="2">DSM 2245B / Goettingen</strain>
    </source>
</reference>
<gene>
    <name evidence="1" type="ordered locus">Swol_2277</name>
</gene>
<dbReference type="KEGG" id="swo:Swol_2277"/>
<organism evidence="1 2">
    <name type="scientific">Syntrophomonas wolfei subsp. wolfei (strain DSM 2245B / Goettingen)</name>
    <dbReference type="NCBI Taxonomy" id="335541"/>
    <lineage>
        <taxon>Bacteria</taxon>
        <taxon>Bacillati</taxon>
        <taxon>Bacillota</taxon>
        <taxon>Clostridia</taxon>
        <taxon>Eubacteriales</taxon>
        <taxon>Syntrophomonadaceae</taxon>
        <taxon>Syntrophomonas</taxon>
    </lineage>
</organism>
<proteinExistence type="predicted"/>
<accession>Q0AUN6</accession>
<dbReference type="EMBL" id="CP000448">
    <property type="protein sequence ID" value="ABI69568.1"/>
    <property type="molecule type" value="Genomic_DNA"/>
</dbReference>
<dbReference type="Proteomes" id="UP000001968">
    <property type="component" value="Chromosome"/>
</dbReference>
<dbReference type="HOGENOM" id="CLU_2511555_0_0_9"/>
<sequence length="85" mass="9572">MGSNPLPRCSGVLKLLRSFFRCLKKVIYVNTSRVLWFVTPDGGLVKAGLEGHQEAEALEVFRKNFTNLWDSVCGEEVEISIVWEG</sequence>
<keyword evidence="2" id="KW-1185">Reference proteome</keyword>
<evidence type="ECO:0000313" key="2">
    <source>
        <dbReference type="Proteomes" id="UP000001968"/>
    </source>
</evidence>
<dbReference type="AlphaFoldDB" id="Q0AUN6"/>